<dbReference type="RefSeq" id="WP_044485678.1">
    <property type="nucleotide sequence ID" value="NZ_KK328284.1"/>
</dbReference>
<dbReference type="Gene3D" id="3.30.559.10">
    <property type="entry name" value="Chloramphenicol acetyltransferase-like domain"/>
    <property type="match status" value="1"/>
</dbReference>
<evidence type="ECO:0000256" key="1">
    <source>
        <dbReference type="SAM" id="MobiDB-lite"/>
    </source>
</evidence>
<dbReference type="SUPFAM" id="SSF52777">
    <property type="entry name" value="CoA-dependent acyltransferases"/>
    <property type="match status" value="1"/>
</dbReference>
<evidence type="ECO:0000313" key="3">
    <source>
        <dbReference type="EMBL" id="KBZ62139.1"/>
    </source>
</evidence>
<dbReference type="InterPro" id="IPR004255">
    <property type="entry name" value="O-acyltransferase_WSD1_N"/>
</dbReference>
<dbReference type="GO" id="GO:0004144">
    <property type="term" value="F:diacylglycerol O-acyltransferase activity"/>
    <property type="evidence" value="ECO:0007669"/>
    <property type="project" value="InterPro"/>
</dbReference>
<dbReference type="PATRIC" id="fig|1324261.3.peg.3081"/>
<dbReference type="HOGENOM" id="CLU_048540_0_0_11"/>
<feature type="region of interest" description="Disordered" evidence="1">
    <location>
        <begin position="191"/>
        <end position="214"/>
    </location>
</feature>
<keyword evidence="4" id="KW-1185">Reference proteome</keyword>
<name>A0A051TYX5_9MYCO</name>
<comment type="caution">
    <text evidence="3">The sequence shown here is derived from an EMBL/GenBank/DDBJ whole genome shotgun (WGS) entry which is preliminary data.</text>
</comment>
<protein>
    <recommendedName>
        <fullName evidence="2">O-acyltransferase WSD1-like N-terminal domain-containing protein</fullName>
    </recommendedName>
</protein>
<dbReference type="EMBL" id="JLXW01000008">
    <property type="protein sequence ID" value="KBZ62139.1"/>
    <property type="molecule type" value="Genomic_DNA"/>
</dbReference>
<dbReference type="Proteomes" id="UP000025947">
    <property type="component" value="Unassembled WGS sequence"/>
</dbReference>
<organism evidence="3 4">
    <name type="scientific">Mycobacterium [tuberculosis] TKK-01-0051</name>
    <dbReference type="NCBI Taxonomy" id="1324261"/>
    <lineage>
        <taxon>Bacteria</taxon>
        <taxon>Bacillati</taxon>
        <taxon>Actinomycetota</taxon>
        <taxon>Actinomycetes</taxon>
        <taxon>Mycobacteriales</taxon>
        <taxon>Mycobacteriaceae</taxon>
        <taxon>Mycobacterium</taxon>
        <taxon>Mycobacterium avium complex (MAC)</taxon>
    </lineage>
</organism>
<evidence type="ECO:0000313" key="4">
    <source>
        <dbReference type="Proteomes" id="UP000025947"/>
    </source>
</evidence>
<evidence type="ECO:0000259" key="2">
    <source>
        <dbReference type="Pfam" id="PF03007"/>
    </source>
</evidence>
<proteinExistence type="predicted"/>
<dbReference type="InterPro" id="IPR023213">
    <property type="entry name" value="CAT-like_dom_sf"/>
</dbReference>
<gene>
    <name evidence="3" type="ORF">K875_03060</name>
</gene>
<dbReference type="GO" id="GO:0045017">
    <property type="term" value="P:glycerolipid biosynthetic process"/>
    <property type="evidence" value="ECO:0007669"/>
    <property type="project" value="InterPro"/>
</dbReference>
<dbReference type="Pfam" id="PF03007">
    <property type="entry name" value="WS_DGAT_cat"/>
    <property type="match status" value="1"/>
</dbReference>
<sequence length="458" mass="48879">MDNVIDLVDQSAFLGERATATTNLLQCVWIYHRAIDIDGLRQFHRHLQRGRLSRRIERSPLPFGRHRWVSPGTQSDLEIVESPRPREEFEAWLTEQAGTPLDSEHGPGWHLAVLPFTDGGAGVSFVISHSLIDGVGLCEALADAATGRRDPITWPAAGTRPRWRALREDAGQTARDVPGVGRAVVAGARFASHNSGGSGARPPSAPRSPFAGPDARVDLPKVTFFVDAGDWDARARALDGTGNALLAGFAGRLAQRMGRVAADGAATVAIPVNERTDGDTRANAITSVDITIDPGGAAADLREIRAAIKQALIRHREVPDERLALLPLAPLMPRWLVRRMAGVALGGATTSGSSNLGAVSPAANRPDGTDADHFAVRLLVPGVTKATVRRTGGLLGLLSGRAHGRVFVSVVAYELGRPNSDEALRQHISSVLEDFSLAATIGWPCPARAQCAEPQDRR</sequence>
<reference evidence="3 4" key="1">
    <citation type="submission" date="2014-04" db="EMBL/GenBank/DDBJ databases">
        <title>The Genome Sequence of Mycobacterium tuberculosis TKK-01-0051.</title>
        <authorList>
            <consortium name="The Broad Institute Genomics Platform"/>
            <consortium name="The Broad Institute Genome Sequencing Center for Infectious Disease"/>
            <person name="Earl A.M."/>
            <person name="Cohen K."/>
            <person name="Pym A."/>
            <person name="Bishai W."/>
            <person name="Maharaj K."/>
            <person name="Desjardins C."/>
            <person name="Abeel T."/>
            <person name="Young S."/>
            <person name="Zeng Q."/>
            <person name="Gargeya S."/>
            <person name="Abouelleil A."/>
            <person name="Alvarado L."/>
            <person name="Chapman S.B."/>
            <person name="Gainer-Dewar J."/>
            <person name="Goldberg J."/>
            <person name="Griggs A."/>
            <person name="Gujja S."/>
            <person name="Hansen M."/>
            <person name="Howarth C."/>
            <person name="Imamovic A."/>
            <person name="Larimer J."/>
            <person name="Murphy C."/>
            <person name="Naylor J."/>
            <person name="Pearson M."/>
            <person name="Poon T.W."/>
            <person name="Priest M."/>
            <person name="Roberts A."/>
            <person name="Saif S."/>
            <person name="Shea T."/>
            <person name="Sykes S."/>
            <person name="Wortman J."/>
            <person name="Nusbaum C."/>
            <person name="Birren B."/>
        </authorList>
    </citation>
    <scope>NUCLEOTIDE SEQUENCE [LARGE SCALE GENOMIC DNA]</scope>
    <source>
        <strain evidence="3 4">TKK-01-0051</strain>
    </source>
</reference>
<feature type="domain" description="O-acyltransferase WSD1-like N-terminal" evidence="2">
    <location>
        <begin position="51"/>
        <end position="213"/>
    </location>
</feature>
<dbReference type="AlphaFoldDB" id="A0A051TYX5"/>
<accession>A0A051TYX5</accession>